<gene>
    <name evidence="10" type="ORF">BDV29DRAFT_162793</name>
</gene>
<keyword evidence="2" id="KW-0645">Protease</keyword>
<sequence length="392" mass="42368">MTRASLAIVILSCSVFAKLEPRSHNTHEFFALQLDGFTHPDHIATALGAQYAGPIGGLPDHHAFSLPKRGDNGIDALLRAQRNKEPQLESSADALDSILWSTTIPAAEHSLHKREPPMENAFESILTGQPDVDAVHAQNNIARSLGIDDPLFPQQWHLFNTVQVGNDLNVTGVWLEGIAGENVTTAIVDDGLDMDSLDLRPNYYASGSYDFNDLVPEPKPRLEDDHHGTRCAGEVAAAKNDVCGIGVAYNSRVSGIRMLSGKVDDIDQAAAINYDYQHNDIYSCSWGPPDDGMHMKAPGLLVQRAIVNGVQNGRGGKGSIFVFSAGNGASQDDNCNFDGILYIRNPAQPCWYLLLVVAPEKASTQLTMVPMSVLVFTAALQLPAHLLQALSP</sequence>
<evidence type="ECO:0000259" key="9">
    <source>
        <dbReference type="Pfam" id="PF00082"/>
    </source>
</evidence>
<dbReference type="PRINTS" id="PR00723">
    <property type="entry name" value="SUBTILISIN"/>
</dbReference>
<feature type="signal peptide" evidence="8">
    <location>
        <begin position="1"/>
        <end position="17"/>
    </location>
</feature>
<dbReference type="CDD" id="cd04059">
    <property type="entry name" value="Peptidases_S8_Protein_convertases_Kexins_Furin-like"/>
    <property type="match status" value="1"/>
</dbReference>
<dbReference type="GO" id="GO:0000139">
    <property type="term" value="C:Golgi membrane"/>
    <property type="evidence" value="ECO:0007669"/>
    <property type="project" value="TreeGrafter"/>
</dbReference>
<dbReference type="InterPro" id="IPR022398">
    <property type="entry name" value="Peptidase_S8_His-AS"/>
</dbReference>
<evidence type="ECO:0000256" key="2">
    <source>
        <dbReference type="ARBA" id="ARBA00022670"/>
    </source>
</evidence>
<dbReference type="PROSITE" id="PS00137">
    <property type="entry name" value="SUBTILASE_HIS"/>
    <property type="match status" value="1"/>
</dbReference>
<evidence type="ECO:0000256" key="3">
    <source>
        <dbReference type="ARBA" id="ARBA00022729"/>
    </source>
</evidence>
<dbReference type="Proteomes" id="UP000326565">
    <property type="component" value="Unassembled WGS sequence"/>
</dbReference>
<evidence type="ECO:0000256" key="4">
    <source>
        <dbReference type="ARBA" id="ARBA00022801"/>
    </source>
</evidence>
<dbReference type="GO" id="GO:0016485">
    <property type="term" value="P:protein processing"/>
    <property type="evidence" value="ECO:0007669"/>
    <property type="project" value="TreeGrafter"/>
</dbReference>
<comment type="similarity">
    <text evidence="1">Belongs to the peptidase S8 family. Furin subfamily.</text>
</comment>
<dbReference type="AlphaFoldDB" id="A0A5N5WLD7"/>
<keyword evidence="6" id="KW-0865">Zymogen</keyword>
<keyword evidence="4" id="KW-0378">Hydrolase</keyword>
<dbReference type="PANTHER" id="PTHR42884:SF14">
    <property type="entry name" value="NEUROENDOCRINE CONVERTASE 1"/>
    <property type="match status" value="1"/>
</dbReference>
<keyword evidence="3 8" id="KW-0732">Signal</keyword>
<accession>A0A5N5WLD7</accession>
<dbReference type="InterPro" id="IPR034182">
    <property type="entry name" value="Kexin/furin"/>
</dbReference>
<evidence type="ECO:0000313" key="10">
    <source>
        <dbReference type="EMBL" id="KAB8068020.1"/>
    </source>
</evidence>
<keyword evidence="5" id="KW-0720">Serine protease</keyword>
<dbReference type="InterPro" id="IPR036852">
    <property type="entry name" value="Peptidase_S8/S53_dom_sf"/>
</dbReference>
<dbReference type="PANTHER" id="PTHR42884">
    <property type="entry name" value="PROPROTEIN CONVERTASE SUBTILISIN/KEXIN-RELATED"/>
    <property type="match status" value="1"/>
</dbReference>
<organism evidence="10 11">
    <name type="scientific">Aspergillus leporis</name>
    <dbReference type="NCBI Taxonomy" id="41062"/>
    <lineage>
        <taxon>Eukaryota</taxon>
        <taxon>Fungi</taxon>
        <taxon>Dikarya</taxon>
        <taxon>Ascomycota</taxon>
        <taxon>Pezizomycotina</taxon>
        <taxon>Eurotiomycetes</taxon>
        <taxon>Eurotiomycetidae</taxon>
        <taxon>Eurotiales</taxon>
        <taxon>Aspergillaceae</taxon>
        <taxon>Aspergillus</taxon>
        <taxon>Aspergillus subgen. Circumdati</taxon>
    </lineage>
</organism>
<evidence type="ECO:0000256" key="1">
    <source>
        <dbReference type="ARBA" id="ARBA00005325"/>
    </source>
</evidence>
<reference evidence="10 11" key="1">
    <citation type="submission" date="2019-04" db="EMBL/GenBank/DDBJ databases">
        <title>Friends and foes A comparative genomics study of 23 Aspergillus species from section Flavi.</title>
        <authorList>
            <consortium name="DOE Joint Genome Institute"/>
            <person name="Kjaerbolling I."/>
            <person name="Vesth T."/>
            <person name="Frisvad J.C."/>
            <person name="Nybo J.L."/>
            <person name="Theobald S."/>
            <person name="Kildgaard S."/>
            <person name="Isbrandt T."/>
            <person name="Kuo A."/>
            <person name="Sato A."/>
            <person name="Lyhne E.K."/>
            <person name="Kogle M.E."/>
            <person name="Wiebenga A."/>
            <person name="Kun R.S."/>
            <person name="Lubbers R.J."/>
            <person name="Makela M.R."/>
            <person name="Barry K."/>
            <person name="Chovatia M."/>
            <person name="Clum A."/>
            <person name="Daum C."/>
            <person name="Haridas S."/>
            <person name="He G."/>
            <person name="LaButti K."/>
            <person name="Lipzen A."/>
            <person name="Mondo S."/>
            <person name="Riley R."/>
            <person name="Salamov A."/>
            <person name="Simmons B.A."/>
            <person name="Magnuson J.K."/>
            <person name="Henrissat B."/>
            <person name="Mortensen U.H."/>
            <person name="Larsen T.O."/>
            <person name="Devries R.P."/>
            <person name="Grigoriev I.V."/>
            <person name="Machida M."/>
            <person name="Baker S.E."/>
            <person name="Andersen M.R."/>
        </authorList>
    </citation>
    <scope>NUCLEOTIDE SEQUENCE [LARGE SCALE GENOMIC DNA]</scope>
    <source>
        <strain evidence="10 11">CBS 151.66</strain>
    </source>
</reference>
<evidence type="ECO:0000256" key="5">
    <source>
        <dbReference type="ARBA" id="ARBA00022825"/>
    </source>
</evidence>
<evidence type="ECO:0000256" key="6">
    <source>
        <dbReference type="ARBA" id="ARBA00023145"/>
    </source>
</evidence>
<evidence type="ECO:0000256" key="8">
    <source>
        <dbReference type="SAM" id="SignalP"/>
    </source>
</evidence>
<dbReference type="GO" id="GO:0004252">
    <property type="term" value="F:serine-type endopeptidase activity"/>
    <property type="evidence" value="ECO:0007669"/>
    <property type="project" value="InterPro"/>
</dbReference>
<dbReference type="Pfam" id="PF00082">
    <property type="entry name" value="Peptidase_S8"/>
    <property type="match status" value="1"/>
</dbReference>
<dbReference type="InterPro" id="IPR000209">
    <property type="entry name" value="Peptidase_S8/S53_dom"/>
</dbReference>
<dbReference type="GO" id="GO:0005802">
    <property type="term" value="C:trans-Golgi network"/>
    <property type="evidence" value="ECO:0007669"/>
    <property type="project" value="TreeGrafter"/>
</dbReference>
<name>A0A5N5WLD7_9EURO</name>
<dbReference type="InterPro" id="IPR015500">
    <property type="entry name" value="Peptidase_S8_subtilisin-rel"/>
</dbReference>
<keyword evidence="11" id="KW-1185">Reference proteome</keyword>
<evidence type="ECO:0000313" key="11">
    <source>
        <dbReference type="Proteomes" id="UP000326565"/>
    </source>
</evidence>
<dbReference type="EMBL" id="ML732423">
    <property type="protein sequence ID" value="KAB8068020.1"/>
    <property type="molecule type" value="Genomic_DNA"/>
</dbReference>
<dbReference type="InterPro" id="IPR023827">
    <property type="entry name" value="Peptidase_S8_Asp-AS"/>
</dbReference>
<dbReference type="PROSITE" id="PS00136">
    <property type="entry name" value="SUBTILASE_ASP"/>
    <property type="match status" value="1"/>
</dbReference>
<comment type="caution">
    <text evidence="7">Lacks conserved residue(s) required for the propagation of feature annotation.</text>
</comment>
<feature type="chain" id="PRO_5024988138" evidence="8">
    <location>
        <begin position="18"/>
        <end position="392"/>
    </location>
</feature>
<proteinExistence type="inferred from homology"/>
<protein>
    <submittedName>
        <fullName evidence="10">Peptidase S8/S53 domain-containing protein</fullName>
    </submittedName>
</protein>
<dbReference type="Gene3D" id="3.40.50.200">
    <property type="entry name" value="Peptidase S8/S53 domain"/>
    <property type="match status" value="1"/>
</dbReference>
<evidence type="ECO:0000256" key="7">
    <source>
        <dbReference type="PROSITE-ProRule" id="PRU01240"/>
    </source>
</evidence>
<feature type="domain" description="Peptidase S8/S53" evidence="9">
    <location>
        <begin position="180"/>
        <end position="356"/>
    </location>
</feature>
<dbReference type="PROSITE" id="PS51892">
    <property type="entry name" value="SUBTILASE"/>
    <property type="match status" value="1"/>
</dbReference>
<dbReference type="SUPFAM" id="SSF52743">
    <property type="entry name" value="Subtilisin-like"/>
    <property type="match status" value="1"/>
</dbReference>
<dbReference type="OrthoDB" id="300641at2759"/>